<accession>A0ABY5AW54</accession>
<dbReference type="SUPFAM" id="SSF81606">
    <property type="entry name" value="PP2C-like"/>
    <property type="match status" value="1"/>
</dbReference>
<dbReference type="Gene3D" id="3.60.40.10">
    <property type="entry name" value="PPM-type phosphatase domain"/>
    <property type="match status" value="1"/>
</dbReference>
<sequence length="743" mass="83503">MEENLAKLYCPNPTCQAVNDESHESCQVCRTSLPKRYLWAMVLRDPDNTQVNEDWDDLELGDVWCDRYWHKGDRIVLDTRPGNFPDLPEIVPPSLEPYLRLFPYRWHVPQLYGRAGAPSQLKGRSIWLLDEAPIRRDPSGVWLLQPSLKEKWANASPLRQLNWLWQIARLWQPCCQEGVASSLLDPNRLRVEGGMVRLSHLAADRHPQSLDNLGRFWSGFIERTAPPVKDYLNELCDRLMGGNIKREAQLIAALERAIEQVSAHRRYQARVAAHTDRGPSRSRNEDACYPVNGQRGNSEQYPLTLVCDGVGGHEGGDIASNLAIHIVEQQLRPFRNRRHRPDRDRLLQGIQDAILKANDAISDRNNQEQRHGRQRMGTTLVMALAQHQDLYITHIGDSRAYLITRHNCYPITIDDDVASREVRLGYAFYQEALQRPAAGSLIQALGMGSSNNLHPTTSHFVIDDDCICLLCSDGLSDYDRVDRIWQREIQPLLDSRGNLQQAVSKLIEIANHQNGHDNVTISLLHLSVDKKPTNLPSTQDLLACLDKLPRAVPPDRDETIGFLNNEDNADTQASTASHLSPTEILPSPKRSPRSWLQVTLLIALFAGIVGGVAYALTQYQPSSPEVADPNTAPPAPSEDDGIAAQLEDPTPIGVGDILRFNRPIELYSIPGTSAPPRTFPNENQFFLVETMQRPDADSPEWFQLTPCTVLPYPVGGWVTLEMIKDAEFSLVDEIPPSCNADDN</sequence>
<evidence type="ECO:0000256" key="1">
    <source>
        <dbReference type="SAM" id="MobiDB-lite"/>
    </source>
</evidence>
<feature type="domain" description="PPM-type phosphatase" evidence="3">
    <location>
        <begin position="270"/>
        <end position="526"/>
    </location>
</feature>
<dbReference type="RefSeq" id="WP_252665211.1">
    <property type="nucleotide sequence ID" value="NZ_CP098611.1"/>
</dbReference>
<proteinExistence type="predicted"/>
<dbReference type="SMART" id="SM00332">
    <property type="entry name" value="PP2Cc"/>
    <property type="match status" value="1"/>
</dbReference>
<dbReference type="Pfam" id="PF13672">
    <property type="entry name" value="PP2C_2"/>
    <property type="match status" value="1"/>
</dbReference>
<feature type="compositionally biased region" description="Polar residues" evidence="1">
    <location>
        <begin position="570"/>
        <end position="580"/>
    </location>
</feature>
<evidence type="ECO:0000259" key="3">
    <source>
        <dbReference type="PROSITE" id="PS51746"/>
    </source>
</evidence>
<dbReference type="SMART" id="SM00331">
    <property type="entry name" value="PP2C_SIG"/>
    <property type="match status" value="1"/>
</dbReference>
<keyword evidence="2" id="KW-0472">Membrane</keyword>
<dbReference type="Proteomes" id="UP001056708">
    <property type="component" value="Chromosome"/>
</dbReference>
<keyword evidence="2" id="KW-1133">Transmembrane helix</keyword>
<evidence type="ECO:0000256" key="2">
    <source>
        <dbReference type="SAM" id="Phobius"/>
    </source>
</evidence>
<keyword evidence="2" id="KW-0812">Transmembrane</keyword>
<protein>
    <submittedName>
        <fullName evidence="4">Protein phosphatase 2C domain-containing protein</fullName>
    </submittedName>
</protein>
<reference evidence="4" key="1">
    <citation type="submission" date="2022-06" db="EMBL/GenBank/DDBJ databases">
        <title>Genome sequence of Phormidium yuhuli AB48 isolated from an industrial photobioreactor environment.</title>
        <authorList>
            <person name="Qiu Y."/>
            <person name="Noonan A.J.C."/>
            <person name="Dofher K."/>
            <person name="Koch M."/>
            <person name="Kieft B."/>
            <person name="Lin X."/>
            <person name="Ziels R.M."/>
            <person name="Hallam S.J."/>
        </authorList>
    </citation>
    <scope>NUCLEOTIDE SEQUENCE</scope>
    <source>
        <strain evidence="4">AB48</strain>
    </source>
</reference>
<feature type="region of interest" description="Disordered" evidence="1">
    <location>
        <begin position="570"/>
        <end position="590"/>
    </location>
</feature>
<feature type="region of interest" description="Disordered" evidence="1">
    <location>
        <begin position="622"/>
        <end position="648"/>
    </location>
</feature>
<evidence type="ECO:0000313" key="4">
    <source>
        <dbReference type="EMBL" id="USR93038.1"/>
    </source>
</evidence>
<name>A0ABY5AW54_9CYAN</name>
<evidence type="ECO:0000313" key="5">
    <source>
        <dbReference type="Proteomes" id="UP001056708"/>
    </source>
</evidence>
<keyword evidence="5" id="KW-1185">Reference proteome</keyword>
<gene>
    <name evidence="4" type="ORF">NEA10_10100</name>
</gene>
<dbReference type="CDD" id="cd00143">
    <property type="entry name" value="PP2Cc"/>
    <property type="match status" value="1"/>
</dbReference>
<organism evidence="4 5">
    <name type="scientific">Phormidium yuhuli AB48</name>
    <dbReference type="NCBI Taxonomy" id="2940671"/>
    <lineage>
        <taxon>Bacteria</taxon>
        <taxon>Bacillati</taxon>
        <taxon>Cyanobacteriota</taxon>
        <taxon>Cyanophyceae</taxon>
        <taxon>Oscillatoriophycideae</taxon>
        <taxon>Oscillatoriales</taxon>
        <taxon>Oscillatoriaceae</taxon>
        <taxon>Phormidium</taxon>
        <taxon>Phormidium yuhuli</taxon>
    </lineage>
</organism>
<feature type="transmembrane region" description="Helical" evidence="2">
    <location>
        <begin position="595"/>
        <end position="616"/>
    </location>
</feature>
<dbReference type="EMBL" id="CP098611">
    <property type="protein sequence ID" value="USR93038.1"/>
    <property type="molecule type" value="Genomic_DNA"/>
</dbReference>
<dbReference type="InterPro" id="IPR036457">
    <property type="entry name" value="PPM-type-like_dom_sf"/>
</dbReference>
<dbReference type="InterPro" id="IPR001932">
    <property type="entry name" value="PPM-type_phosphatase-like_dom"/>
</dbReference>
<dbReference type="PROSITE" id="PS51746">
    <property type="entry name" value="PPM_2"/>
    <property type="match status" value="1"/>
</dbReference>